<feature type="short sequence motif" description="'HIGH' region" evidence="10">
    <location>
        <begin position="43"/>
        <end position="53"/>
    </location>
</feature>
<keyword evidence="8 10" id="KW-0067">ATP-binding</keyword>
<dbReference type="InterPro" id="IPR014729">
    <property type="entry name" value="Rossmann-like_a/b/a_fold"/>
</dbReference>
<feature type="binding site" evidence="10">
    <location>
        <begin position="257"/>
        <end position="259"/>
    </location>
    <ligand>
        <name>L-cysteinyl-5'-AMP</name>
        <dbReference type="ChEBI" id="CHEBI:144924"/>
    </ligand>
</feature>
<evidence type="ECO:0000256" key="3">
    <source>
        <dbReference type="ARBA" id="ARBA00011245"/>
    </source>
</evidence>
<keyword evidence="14" id="KW-1185">Reference proteome</keyword>
<evidence type="ECO:0000259" key="12">
    <source>
        <dbReference type="Pfam" id="PF01406"/>
    </source>
</evidence>
<feature type="binding site" evidence="10">
    <location>
        <position position="56"/>
    </location>
    <ligand>
        <name>L-cysteinyl-5'-AMP</name>
        <dbReference type="ChEBI" id="CHEBI:144924"/>
    </ligand>
</feature>
<evidence type="ECO:0000256" key="1">
    <source>
        <dbReference type="ARBA" id="ARBA00003679"/>
    </source>
</evidence>
<evidence type="ECO:0000256" key="4">
    <source>
        <dbReference type="ARBA" id="ARBA00022598"/>
    </source>
</evidence>
<comment type="catalytic activity">
    <reaction evidence="9 10">
        <text>1D-myo-inositol 2-amino-2-deoxy-alpha-D-glucopyranoside + L-cysteine + ATP = 1D-myo-inositol 2-(L-cysteinylamino)-2-deoxy-alpha-D-glucopyranoside + AMP + diphosphate + H(+)</text>
        <dbReference type="Rhea" id="RHEA:26176"/>
        <dbReference type="ChEBI" id="CHEBI:15378"/>
        <dbReference type="ChEBI" id="CHEBI:30616"/>
        <dbReference type="ChEBI" id="CHEBI:33019"/>
        <dbReference type="ChEBI" id="CHEBI:35235"/>
        <dbReference type="ChEBI" id="CHEBI:58886"/>
        <dbReference type="ChEBI" id="CHEBI:58887"/>
        <dbReference type="ChEBI" id="CHEBI:456215"/>
        <dbReference type="EC" id="6.3.1.13"/>
    </reaction>
</comment>
<comment type="subunit">
    <text evidence="3 10">Monomer.</text>
</comment>
<dbReference type="InterPro" id="IPR032678">
    <property type="entry name" value="tRNA-synt_1_cat_dom"/>
</dbReference>
<organism evidence="13 14">
    <name type="scientific">Georgenia halotolerans</name>
    <dbReference type="NCBI Taxonomy" id="3028317"/>
    <lineage>
        <taxon>Bacteria</taxon>
        <taxon>Bacillati</taxon>
        <taxon>Actinomycetota</taxon>
        <taxon>Actinomycetes</taxon>
        <taxon>Micrococcales</taxon>
        <taxon>Bogoriellaceae</taxon>
        <taxon>Georgenia</taxon>
    </lineage>
</organism>
<feature type="binding site" evidence="10">
    <location>
        <position position="264"/>
    </location>
    <ligand>
        <name>Zn(2+)</name>
        <dbReference type="ChEBI" id="CHEBI:29105"/>
    </ligand>
</feature>
<keyword evidence="7 10" id="KW-0862">Zinc</keyword>
<feature type="binding site" evidence="10">
    <location>
        <position position="235"/>
    </location>
    <ligand>
        <name>L-cysteinyl-5'-AMP</name>
        <dbReference type="ChEBI" id="CHEBI:144924"/>
    </ligand>
</feature>
<name>A0ABT5U1U2_9MICO</name>
<dbReference type="InterPro" id="IPR017812">
    <property type="entry name" value="Mycothiol_ligase_MshC"/>
</dbReference>
<protein>
    <recommendedName>
        <fullName evidence="10">L-cysteine:1D-myo-inositol 2-amino-2-deoxy-alpha-D-glucopyranoside ligase</fullName>
        <shortName evidence="10">L-Cys:GlcN-Ins ligase</shortName>
        <ecNumber evidence="10">6.3.1.13</ecNumber>
    </recommendedName>
    <alternativeName>
        <fullName evidence="10">Mycothiol ligase</fullName>
        <shortName evidence="10">MSH ligase</shortName>
    </alternativeName>
</protein>
<feature type="region of interest" description="Disordered" evidence="11">
    <location>
        <begin position="1"/>
        <end position="20"/>
    </location>
</feature>
<evidence type="ECO:0000256" key="11">
    <source>
        <dbReference type="SAM" id="MobiDB-lite"/>
    </source>
</evidence>
<dbReference type="GO" id="GO:0035446">
    <property type="term" value="F:cysteine-glucosaminylinositol ligase activity"/>
    <property type="evidence" value="ECO:0007669"/>
    <property type="project" value="UniProtKB-EC"/>
</dbReference>
<feature type="binding site" evidence="10">
    <location>
        <position position="291"/>
    </location>
    <ligand>
        <name>L-cysteinyl-5'-AMP</name>
        <dbReference type="ChEBI" id="CHEBI:144924"/>
    </ligand>
</feature>
<comment type="caution">
    <text evidence="13">The sequence shown here is derived from an EMBL/GenBank/DDBJ whole genome shotgun (WGS) entry which is preliminary data.</text>
</comment>
<dbReference type="Proteomes" id="UP001165561">
    <property type="component" value="Unassembled WGS sequence"/>
</dbReference>
<accession>A0ABT5U1U2</accession>
<evidence type="ECO:0000256" key="8">
    <source>
        <dbReference type="ARBA" id="ARBA00022840"/>
    </source>
</evidence>
<comment type="function">
    <text evidence="1 10">Catalyzes the ATP-dependent condensation of GlcN-Ins and L-cysteine to form L-Cys-GlcN-Ins.</text>
</comment>
<dbReference type="PRINTS" id="PR00983">
    <property type="entry name" value="TRNASYNTHCYS"/>
</dbReference>
<dbReference type="PANTHER" id="PTHR10890">
    <property type="entry name" value="CYSTEINYL-TRNA SYNTHETASE"/>
    <property type="match status" value="1"/>
</dbReference>
<dbReference type="Pfam" id="PF01406">
    <property type="entry name" value="tRNA-synt_1e"/>
    <property type="match status" value="1"/>
</dbReference>
<evidence type="ECO:0000256" key="2">
    <source>
        <dbReference type="ARBA" id="ARBA00007723"/>
    </source>
</evidence>
<gene>
    <name evidence="10 13" type="primary">mshC</name>
    <name evidence="13" type="ORF">PU560_17280</name>
</gene>
<keyword evidence="6 10" id="KW-0547">Nucleotide-binding</keyword>
<dbReference type="InterPro" id="IPR024909">
    <property type="entry name" value="Cys-tRNA/MSH_ligase"/>
</dbReference>
<evidence type="ECO:0000313" key="13">
    <source>
        <dbReference type="EMBL" id="MDD9208199.1"/>
    </source>
</evidence>
<feature type="domain" description="tRNA synthetases class I catalytic" evidence="12">
    <location>
        <begin position="36"/>
        <end position="345"/>
    </location>
</feature>
<dbReference type="PANTHER" id="PTHR10890:SF3">
    <property type="entry name" value="CYSTEINE--TRNA LIGASE, CYTOPLASMIC"/>
    <property type="match status" value="1"/>
</dbReference>
<keyword evidence="5 10" id="KW-0479">Metal-binding</keyword>
<dbReference type="SUPFAM" id="SSF52374">
    <property type="entry name" value="Nucleotidylyl transferase"/>
    <property type="match status" value="1"/>
</dbReference>
<evidence type="ECO:0000256" key="10">
    <source>
        <dbReference type="HAMAP-Rule" id="MF_01697"/>
    </source>
</evidence>
<keyword evidence="4 10" id="KW-0436">Ligase</keyword>
<feature type="binding site" evidence="10">
    <location>
        <begin position="79"/>
        <end position="81"/>
    </location>
    <ligand>
        <name>L-cysteinyl-5'-AMP</name>
        <dbReference type="ChEBI" id="CHEBI:144924"/>
    </ligand>
</feature>
<evidence type="ECO:0000256" key="5">
    <source>
        <dbReference type="ARBA" id="ARBA00022723"/>
    </source>
</evidence>
<comment type="similarity">
    <text evidence="2 10">Belongs to the class-I aminoacyl-tRNA synthetase family. MshC subfamily.</text>
</comment>
<evidence type="ECO:0000256" key="9">
    <source>
        <dbReference type="ARBA" id="ARBA00048350"/>
    </source>
</evidence>
<dbReference type="Gene3D" id="1.20.120.640">
    <property type="entry name" value="Anticodon-binding domain of a subclass of class I aminoacyl-tRNA synthetases"/>
    <property type="match status" value="1"/>
</dbReference>
<feature type="binding site" evidence="10">
    <location>
        <begin position="41"/>
        <end position="44"/>
    </location>
    <ligand>
        <name>L-cysteinyl-5'-AMP</name>
        <dbReference type="ChEBI" id="CHEBI:144924"/>
    </ligand>
</feature>
<comment type="caution">
    <text evidence="10">Lacks conserved residue(s) required for the propagation of feature annotation.</text>
</comment>
<evidence type="ECO:0000313" key="14">
    <source>
        <dbReference type="Proteomes" id="UP001165561"/>
    </source>
</evidence>
<feature type="binding site" evidence="10">
    <location>
        <position position="239"/>
    </location>
    <ligand>
        <name>Zn(2+)</name>
        <dbReference type="ChEBI" id="CHEBI:29105"/>
    </ligand>
</feature>
<reference evidence="13" key="1">
    <citation type="submission" date="2023-02" db="EMBL/GenBank/DDBJ databases">
        <title>Georgenia sp.10Sc9-8, isolated from a soil sample collected from the Taklamakan desert.</title>
        <authorList>
            <person name="Liu S."/>
        </authorList>
    </citation>
    <scope>NUCLEOTIDE SEQUENCE</scope>
    <source>
        <strain evidence="13">10Sc9-8</strain>
    </source>
</reference>
<feature type="binding site" evidence="10">
    <location>
        <position position="41"/>
    </location>
    <ligand>
        <name>Zn(2+)</name>
        <dbReference type="ChEBI" id="CHEBI:29105"/>
    </ligand>
</feature>
<dbReference type="Gene3D" id="3.40.50.620">
    <property type="entry name" value="HUPs"/>
    <property type="match status" value="1"/>
</dbReference>
<dbReference type="EC" id="6.3.1.13" evidence="10"/>
<dbReference type="NCBIfam" id="TIGR03447">
    <property type="entry name" value="mycothiol_MshC"/>
    <property type="match status" value="1"/>
</dbReference>
<dbReference type="EMBL" id="JARACI010001199">
    <property type="protein sequence ID" value="MDD9208199.1"/>
    <property type="molecule type" value="Genomic_DNA"/>
</dbReference>
<evidence type="ECO:0000256" key="7">
    <source>
        <dbReference type="ARBA" id="ARBA00022833"/>
    </source>
</evidence>
<proteinExistence type="inferred from homology"/>
<comment type="cofactor">
    <cofactor evidence="10">
        <name>Zn(2+)</name>
        <dbReference type="ChEBI" id="CHEBI:29105"/>
    </cofactor>
    <text evidence="10">Binds 1 zinc ion per subunit.</text>
</comment>
<dbReference type="HAMAP" id="MF_01697">
    <property type="entry name" value="MshC"/>
    <property type="match status" value="1"/>
</dbReference>
<sequence>MQAWSSPNVPELPGAGPPVQIHDTVTGSPVVLGEPATLYVCGITPYDSTHLGHANTYVAFDLLVRAWRDSGAPVRYVQNVTDVDDPLLERADRDGVDWRDLAAAQTELFVQDMTALRALPPTHFVGAVESVPDVVAATETMLASGAAYRVPVPAEERPADDPDLGDVYADVEADPGFAGGMHLNAVRLQEVFAENGGDPDRPGKRNPLDPLLWRRARAGEPHWDGRSLGRGRPGWHIECAAIARRYLGDHVEVQGGGSDLVFPHHEMSESHLRTITGIKRPVRVHAHGGMVAVDGHKISKSRGNLVLVSRLVEQGADPMAVRLVMLARRYYTDWEYADTDLVRATERLQRWRQAAQAQTGPDGAALLRRVRSAMAANLDAPTALGAVDAWAHDTLAGRGDDVEAPELVRRTVDALLGVDLTAGS</sequence>
<evidence type="ECO:0000256" key="6">
    <source>
        <dbReference type="ARBA" id="ARBA00022741"/>
    </source>
</evidence>